<evidence type="ECO:0000256" key="5">
    <source>
        <dbReference type="ARBA" id="ARBA00022989"/>
    </source>
</evidence>
<keyword evidence="9 10" id="KW-0739">Sodium transport</keyword>
<keyword evidence="5 10" id="KW-1133">Transmembrane helix</keyword>
<dbReference type="GO" id="GO:0098719">
    <property type="term" value="P:sodium ion import across plasma membrane"/>
    <property type="evidence" value="ECO:0007669"/>
    <property type="project" value="TreeGrafter"/>
</dbReference>
<dbReference type="OrthoDB" id="9809206at2"/>
<dbReference type="RefSeq" id="WP_061522114.1">
    <property type="nucleotide sequence ID" value="NZ_JARLZY010000011.1"/>
</dbReference>
<feature type="transmembrane region" description="Helical" evidence="10">
    <location>
        <begin position="274"/>
        <end position="291"/>
    </location>
</feature>
<dbReference type="NCBIfam" id="TIGR00831">
    <property type="entry name" value="a_cpa1"/>
    <property type="match status" value="1"/>
</dbReference>
<feature type="transmembrane region" description="Helical" evidence="10">
    <location>
        <begin position="311"/>
        <end position="334"/>
    </location>
</feature>
<evidence type="ECO:0000256" key="8">
    <source>
        <dbReference type="ARBA" id="ARBA00023136"/>
    </source>
</evidence>
<dbReference type="PANTHER" id="PTHR10110">
    <property type="entry name" value="SODIUM/HYDROGEN EXCHANGER"/>
    <property type="match status" value="1"/>
</dbReference>
<keyword evidence="13" id="KW-1185">Reference proteome</keyword>
<protein>
    <submittedName>
        <fullName evidence="12">Sodium:proton symporter</fullName>
    </submittedName>
</protein>
<evidence type="ECO:0000256" key="10">
    <source>
        <dbReference type="RuleBase" id="RU366002"/>
    </source>
</evidence>
<feature type="transmembrane region" description="Helical" evidence="10">
    <location>
        <begin position="390"/>
        <end position="413"/>
    </location>
</feature>
<evidence type="ECO:0000256" key="2">
    <source>
        <dbReference type="ARBA" id="ARBA00022448"/>
    </source>
</evidence>
<dbReference type="Gene3D" id="6.10.140.1330">
    <property type="match status" value="1"/>
</dbReference>
<keyword evidence="10" id="KW-0050">Antiport</keyword>
<comment type="caution">
    <text evidence="10">Lacks conserved residue(s) required for the propagation of feature annotation.</text>
</comment>
<evidence type="ECO:0000313" key="13">
    <source>
        <dbReference type="Proteomes" id="UP000075430"/>
    </source>
</evidence>
<comment type="similarity">
    <text evidence="10">Belongs to the monovalent cation:proton antiporter 1 (CPA1) transporter (TC 2.A.36) family.</text>
</comment>
<keyword evidence="7 10" id="KW-0406">Ion transport</keyword>
<keyword evidence="8 10" id="KW-0472">Membrane</keyword>
<dbReference type="GO" id="GO:0051453">
    <property type="term" value="P:regulation of intracellular pH"/>
    <property type="evidence" value="ECO:0007669"/>
    <property type="project" value="TreeGrafter"/>
</dbReference>
<name>A0A150F5P8_9BACI</name>
<feature type="transmembrane region" description="Helical" evidence="10">
    <location>
        <begin position="355"/>
        <end position="378"/>
    </location>
</feature>
<keyword evidence="3 10" id="KW-1003">Cell membrane</keyword>
<gene>
    <name evidence="12" type="ORF">AXI58_17785</name>
</gene>
<evidence type="ECO:0000256" key="9">
    <source>
        <dbReference type="ARBA" id="ARBA00023201"/>
    </source>
</evidence>
<feature type="transmembrane region" description="Helical" evidence="10">
    <location>
        <begin position="239"/>
        <end position="254"/>
    </location>
</feature>
<evidence type="ECO:0000256" key="3">
    <source>
        <dbReference type="ARBA" id="ARBA00022475"/>
    </source>
</evidence>
<dbReference type="InterPro" id="IPR006153">
    <property type="entry name" value="Cation/H_exchanger_TM"/>
</dbReference>
<dbReference type="AlphaFoldDB" id="A0A150F5P8"/>
<evidence type="ECO:0000256" key="6">
    <source>
        <dbReference type="ARBA" id="ARBA00023053"/>
    </source>
</evidence>
<reference evidence="13" key="1">
    <citation type="submission" date="2016-02" db="EMBL/GenBank/DDBJ databases">
        <authorList>
            <person name="Dunlap C."/>
        </authorList>
    </citation>
    <scope>NUCLEOTIDE SEQUENCE [LARGE SCALE GENOMIC DNA]</scope>
    <source>
        <strain evidence="13">NRRL B-41092</strain>
    </source>
</reference>
<dbReference type="GO" id="GO:0015385">
    <property type="term" value="F:sodium:proton antiporter activity"/>
    <property type="evidence" value="ECO:0007669"/>
    <property type="project" value="InterPro"/>
</dbReference>
<comment type="subcellular location">
    <subcellularLocation>
        <location evidence="1 10">Cell membrane</location>
        <topology evidence="1 10">Multi-pass membrane protein</topology>
    </subcellularLocation>
</comment>
<keyword evidence="6 10" id="KW-0915">Sodium</keyword>
<accession>A0A150F5P8</accession>
<dbReference type="GO" id="GO:0005886">
    <property type="term" value="C:plasma membrane"/>
    <property type="evidence" value="ECO:0007669"/>
    <property type="project" value="UniProtKB-SubCell"/>
</dbReference>
<proteinExistence type="inferred from homology"/>
<dbReference type="Proteomes" id="UP000075430">
    <property type="component" value="Unassembled WGS sequence"/>
</dbReference>
<feature type="transmembrane region" description="Helical" evidence="10">
    <location>
        <begin position="86"/>
        <end position="107"/>
    </location>
</feature>
<dbReference type="InterPro" id="IPR004705">
    <property type="entry name" value="Cation/H_exchanger_CPA1_bac"/>
</dbReference>
<comment type="caution">
    <text evidence="12">The sequence shown here is derived from an EMBL/GenBank/DDBJ whole genome shotgun (WGS) entry which is preliminary data.</text>
</comment>
<feature type="domain" description="Cation/H+ exchanger transmembrane" evidence="11">
    <location>
        <begin position="11"/>
        <end position="413"/>
    </location>
</feature>
<evidence type="ECO:0000259" key="11">
    <source>
        <dbReference type="Pfam" id="PF00999"/>
    </source>
</evidence>
<keyword evidence="4 10" id="KW-0812">Transmembrane</keyword>
<dbReference type="PANTHER" id="PTHR10110:SF86">
    <property type="entry name" value="SODIUM_HYDROGEN EXCHANGER 7"/>
    <property type="match status" value="1"/>
</dbReference>
<evidence type="ECO:0000256" key="7">
    <source>
        <dbReference type="ARBA" id="ARBA00023065"/>
    </source>
</evidence>
<feature type="transmembrane region" description="Helical" evidence="10">
    <location>
        <begin position="113"/>
        <end position="135"/>
    </location>
</feature>
<dbReference type="InterPro" id="IPR018422">
    <property type="entry name" value="Cation/H_exchanger_CPA1"/>
</dbReference>
<evidence type="ECO:0000313" key="12">
    <source>
        <dbReference type="EMBL" id="KXZ17608.1"/>
    </source>
</evidence>
<organism evidence="12 13">
    <name type="scientific">Bacillus nakamurai</name>
    <dbReference type="NCBI Taxonomy" id="1793963"/>
    <lineage>
        <taxon>Bacteria</taxon>
        <taxon>Bacillati</taxon>
        <taxon>Bacillota</taxon>
        <taxon>Bacilli</taxon>
        <taxon>Bacillales</taxon>
        <taxon>Bacillaceae</taxon>
        <taxon>Bacillus</taxon>
    </lineage>
</organism>
<evidence type="ECO:0000256" key="1">
    <source>
        <dbReference type="ARBA" id="ARBA00004651"/>
    </source>
</evidence>
<dbReference type="EMBL" id="LSBA01000019">
    <property type="protein sequence ID" value="KXZ17608.1"/>
    <property type="molecule type" value="Genomic_DNA"/>
</dbReference>
<dbReference type="GO" id="GO:0015386">
    <property type="term" value="F:potassium:proton antiporter activity"/>
    <property type="evidence" value="ECO:0007669"/>
    <property type="project" value="TreeGrafter"/>
</dbReference>
<feature type="transmembrane region" description="Helical" evidence="10">
    <location>
        <begin position="180"/>
        <end position="204"/>
    </location>
</feature>
<dbReference type="Pfam" id="PF00999">
    <property type="entry name" value="Na_H_Exchanger"/>
    <property type="match status" value="1"/>
</dbReference>
<keyword evidence="2 10" id="KW-0813">Transport</keyword>
<sequence length="671" mass="75120">MDIFLVVLVLLSIIAISNIVNRFVPFIPVPLIQVALGIIAASFPQGLHFELNTELFFVLFIAPLLFNDGKRTPRAELWNLRAPILLLALGLVFATVIVGGYTIHWMIPDIPLAAAFGLAAILSPTDVVAVSALSGRVKMPKGILRLLEGEGLMNDASGLVAFKFAIAAAVTGAFSLTQAAFSFVLISVGGLLSGVVISFLIIRFRLFLRRLGMQDVTMHMLIQILTPFVIYLAAEEIGVSGILAVVAGGITHAVEQDRLESTMVKLQIVSSSTWNIILFILNGLVFVILGAQIPDVVSVIFNDTAFNNMMVIGYILVITMTVMILRFLWVLFFWNGKWFFNKDQSIYKPGLRTTLLISVSGVRGAVTLAGSFSIPYVLADGTPFPERNLILFLAAGVILCTLVLATIVLPILTDKPEDNVKEKKVKLLTARRKLIKAALTTIKENMNDTNKTASLAVIAEYNEKMKNLRFQQFTVKKRTKKDERKVRAQGIQAEQEELLRLIDRGEIPEETAESLQERFDELEVLYTNPFKVGLSKTKLKRLMYWIFFGEHKKPEMSILNEEGLIRTTRVKTAKAAIESLKKHMTDENKDVTLAVLSFYNHLIFRLENTYQEQSPSRRFENQKLEIKLKAVQAIRNEIQTLFEEREISRDMSHELRQYINDVEAAMLDGGE</sequence>
<dbReference type="STRING" id="1793963.AXI58_17785"/>
<feature type="transmembrane region" description="Helical" evidence="10">
    <location>
        <begin position="46"/>
        <end position="66"/>
    </location>
</feature>
<feature type="transmembrane region" description="Helical" evidence="10">
    <location>
        <begin position="156"/>
        <end position="174"/>
    </location>
</feature>
<evidence type="ECO:0000256" key="4">
    <source>
        <dbReference type="ARBA" id="ARBA00022692"/>
    </source>
</evidence>
<comment type="function">
    <text evidence="10">Na(+)/H(+) antiporter that extrudes sodium in exchange for external protons.</text>
</comment>